<reference evidence="3 4" key="1">
    <citation type="submission" date="2020-12" db="EMBL/GenBank/DDBJ databases">
        <title>Enhanced detection system for hospital associated transmission using whole genome sequencing surveillance.</title>
        <authorList>
            <person name="Harrison L.H."/>
            <person name="Van Tyne D."/>
            <person name="Marsh J.W."/>
            <person name="Griffith M.P."/>
            <person name="Snyder D.J."/>
            <person name="Cooper V.S."/>
            <person name="Mustapha M."/>
        </authorList>
    </citation>
    <scope>NUCLEOTIDE SEQUENCE [LARGE SCALE GENOMIC DNA]</scope>
    <source>
        <strain evidence="3 4">PR00195</strain>
    </source>
</reference>
<evidence type="ECO:0000313" key="4">
    <source>
        <dbReference type="Proteomes" id="UP000619976"/>
    </source>
</evidence>
<dbReference type="PROSITE" id="PS50943">
    <property type="entry name" value="HTH_CROC1"/>
    <property type="match status" value="1"/>
</dbReference>
<dbReference type="Gene3D" id="1.10.260.40">
    <property type="entry name" value="lambda repressor-like DNA-binding domains"/>
    <property type="match status" value="1"/>
</dbReference>
<organism evidence="3 4">
    <name type="scientific">Proteus penneri</name>
    <dbReference type="NCBI Taxonomy" id="102862"/>
    <lineage>
        <taxon>Bacteria</taxon>
        <taxon>Pseudomonadati</taxon>
        <taxon>Pseudomonadota</taxon>
        <taxon>Gammaproteobacteria</taxon>
        <taxon>Enterobacterales</taxon>
        <taxon>Morganellaceae</taxon>
        <taxon>Proteus</taxon>
    </lineage>
</organism>
<sequence>MIDKNIKLSINEVIGNRISKKRREQGWTGNQVASLLGISQQQFSRYERGRNQISVYQLMKISRILNTSINWFFDDYEKIDSSTGEINLKLRKKT</sequence>
<keyword evidence="1" id="KW-0238">DNA-binding</keyword>
<feature type="domain" description="HTH cro/C1-type" evidence="2">
    <location>
        <begin position="18"/>
        <end position="72"/>
    </location>
</feature>
<dbReference type="PANTHER" id="PTHR46558:SF4">
    <property type="entry name" value="DNA-BIDING PHAGE PROTEIN"/>
    <property type="match status" value="1"/>
</dbReference>
<dbReference type="InterPro" id="IPR001387">
    <property type="entry name" value="Cro/C1-type_HTH"/>
</dbReference>
<gene>
    <name evidence="3" type="ORF">JFQ69_01845</name>
</gene>
<dbReference type="InterPro" id="IPR010982">
    <property type="entry name" value="Lambda_DNA-bd_dom_sf"/>
</dbReference>
<dbReference type="Pfam" id="PF01381">
    <property type="entry name" value="HTH_3"/>
    <property type="match status" value="1"/>
</dbReference>
<evidence type="ECO:0000259" key="2">
    <source>
        <dbReference type="PROSITE" id="PS50943"/>
    </source>
</evidence>
<comment type="caution">
    <text evidence="3">The sequence shown here is derived from an EMBL/GenBank/DDBJ whole genome shotgun (WGS) entry which is preliminary data.</text>
</comment>
<keyword evidence="4" id="KW-1185">Reference proteome</keyword>
<dbReference type="CDD" id="cd00093">
    <property type="entry name" value="HTH_XRE"/>
    <property type="match status" value="1"/>
</dbReference>
<dbReference type="EMBL" id="JAEKCB010000001">
    <property type="protein sequence ID" value="MBJ2116416.1"/>
    <property type="molecule type" value="Genomic_DNA"/>
</dbReference>
<proteinExistence type="predicted"/>
<evidence type="ECO:0000256" key="1">
    <source>
        <dbReference type="ARBA" id="ARBA00023125"/>
    </source>
</evidence>
<dbReference type="SUPFAM" id="SSF47413">
    <property type="entry name" value="lambda repressor-like DNA-binding domains"/>
    <property type="match status" value="1"/>
</dbReference>
<protein>
    <submittedName>
        <fullName evidence="3">Helix-turn-helix transcriptional regulator</fullName>
    </submittedName>
</protein>
<dbReference type="Proteomes" id="UP000619976">
    <property type="component" value="Unassembled WGS sequence"/>
</dbReference>
<dbReference type="SMART" id="SM00530">
    <property type="entry name" value="HTH_XRE"/>
    <property type="match status" value="1"/>
</dbReference>
<name>A0ABS0VZD4_9GAMM</name>
<dbReference type="PANTHER" id="PTHR46558">
    <property type="entry name" value="TRACRIPTIONAL REGULATORY PROTEIN-RELATED-RELATED"/>
    <property type="match status" value="1"/>
</dbReference>
<accession>A0ABS0VZD4</accession>
<evidence type="ECO:0000313" key="3">
    <source>
        <dbReference type="EMBL" id="MBJ2116416.1"/>
    </source>
</evidence>
<dbReference type="RefSeq" id="WP_006536902.1">
    <property type="nucleotide sequence ID" value="NZ_CAXOKJ010000001.1"/>
</dbReference>